<keyword evidence="4 10" id="KW-0997">Cell inner membrane</keyword>
<dbReference type="GO" id="GO:0051301">
    <property type="term" value="P:cell division"/>
    <property type="evidence" value="ECO:0007669"/>
    <property type="project" value="UniProtKB-UniRule"/>
</dbReference>
<sequence>MARTRSRRRELKSEINIVPLLDVLLVLLLIFMATAPIITQSVEVDLPDAVDSKAVSSSDNPPVIMEVSGIGQYNMIVNQERLELLPEQQIIAEAQALMKVNPKTVFLIGGSKEVPYDEIIKALNMLRQAGVKSVGLMTQPIGA</sequence>
<keyword evidence="9 10" id="KW-0131">Cell cycle</keyword>
<dbReference type="Proteomes" id="UP000028483">
    <property type="component" value="Unassembled WGS sequence"/>
</dbReference>
<evidence type="ECO:0000256" key="3">
    <source>
        <dbReference type="ARBA" id="ARBA00022475"/>
    </source>
</evidence>
<keyword evidence="3 10" id="KW-1003">Cell membrane</keyword>
<organism evidence="11 12">
    <name type="scientific">Xenorhabdus bovienii str. oregonense</name>
    <dbReference type="NCBI Taxonomy" id="1398202"/>
    <lineage>
        <taxon>Bacteria</taxon>
        <taxon>Pseudomonadati</taxon>
        <taxon>Pseudomonadota</taxon>
        <taxon>Gammaproteobacteria</taxon>
        <taxon>Enterobacterales</taxon>
        <taxon>Morganellaceae</taxon>
        <taxon>Xenorhabdus</taxon>
    </lineage>
</organism>
<dbReference type="RefSeq" id="WP_038189166.1">
    <property type="nucleotide sequence ID" value="NZ_CAWLUU010000121.1"/>
</dbReference>
<dbReference type="NCBIfam" id="NF008248">
    <property type="entry name" value="PRK11024.1"/>
    <property type="match status" value="1"/>
</dbReference>
<evidence type="ECO:0000313" key="12">
    <source>
        <dbReference type="Proteomes" id="UP000028483"/>
    </source>
</evidence>
<comment type="subunit">
    <text evidence="10">The Tol-Pal system is composed of five core proteins: the inner membrane proteins TolA, TolQ and TolR, the periplasmic protein TolB and the outer membrane protein Pal. They form a network linking the inner and outer membranes and the peptidoglycan layer.</text>
</comment>
<evidence type="ECO:0000256" key="2">
    <source>
        <dbReference type="ARBA" id="ARBA00005811"/>
    </source>
</evidence>
<dbReference type="PANTHER" id="PTHR30558:SF7">
    <property type="entry name" value="TOL-PAL SYSTEM PROTEIN TOLR"/>
    <property type="match status" value="1"/>
</dbReference>
<keyword evidence="8 10" id="KW-0472">Membrane</keyword>
<reference evidence="11" key="1">
    <citation type="submission" date="2013-07" db="EMBL/GenBank/DDBJ databases">
        <title>Sub-species coevolution in mutualistic symbiosis.</title>
        <authorList>
            <person name="Murfin K."/>
            <person name="Klassen J."/>
            <person name="Lee M."/>
            <person name="Forst S."/>
            <person name="Stock P."/>
            <person name="Goodrich-Blair H."/>
        </authorList>
    </citation>
    <scope>NUCLEOTIDE SEQUENCE [LARGE SCALE GENOMIC DNA]</scope>
    <source>
        <strain evidence="11">Oregonense</strain>
    </source>
</reference>
<dbReference type="GO" id="GO:0015031">
    <property type="term" value="P:protein transport"/>
    <property type="evidence" value="ECO:0007669"/>
    <property type="project" value="InterPro"/>
</dbReference>
<protein>
    <recommendedName>
        <fullName evidence="10">Tol-Pal system protein TolR</fullName>
    </recommendedName>
</protein>
<dbReference type="HAMAP" id="MF_02203">
    <property type="entry name" value="TolR"/>
    <property type="match status" value="1"/>
</dbReference>
<keyword evidence="6 10" id="KW-0812">Transmembrane</keyword>
<dbReference type="EMBL" id="CBSX010000043">
    <property type="protein sequence ID" value="CDH04750.1"/>
    <property type="molecule type" value="Genomic_DNA"/>
</dbReference>
<evidence type="ECO:0000256" key="9">
    <source>
        <dbReference type="ARBA" id="ARBA00023306"/>
    </source>
</evidence>
<evidence type="ECO:0000256" key="8">
    <source>
        <dbReference type="ARBA" id="ARBA00023136"/>
    </source>
</evidence>
<dbReference type="Pfam" id="PF02472">
    <property type="entry name" value="ExbD"/>
    <property type="match status" value="1"/>
</dbReference>
<gene>
    <name evidence="10 11" type="primary">tolR</name>
    <name evidence="11" type="ORF">XBO1_1370046</name>
</gene>
<evidence type="ECO:0000313" key="11">
    <source>
        <dbReference type="EMBL" id="CDH04750.1"/>
    </source>
</evidence>
<dbReference type="HOGENOM" id="CLU_085305_1_3_6"/>
<name>A0A077P176_XENBV</name>
<dbReference type="Gene3D" id="3.30.420.270">
    <property type="match status" value="1"/>
</dbReference>
<dbReference type="GO" id="GO:0022857">
    <property type="term" value="F:transmembrane transporter activity"/>
    <property type="evidence" value="ECO:0007669"/>
    <property type="project" value="InterPro"/>
</dbReference>
<evidence type="ECO:0000256" key="6">
    <source>
        <dbReference type="ARBA" id="ARBA00022692"/>
    </source>
</evidence>
<evidence type="ECO:0000256" key="1">
    <source>
        <dbReference type="ARBA" id="ARBA00004162"/>
    </source>
</evidence>
<proteinExistence type="inferred from homology"/>
<dbReference type="InterPro" id="IPR003400">
    <property type="entry name" value="ExbD"/>
</dbReference>
<feature type="transmembrane region" description="Helical" evidence="10">
    <location>
        <begin position="20"/>
        <end position="38"/>
    </location>
</feature>
<comment type="caution">
    <text evidence="11">The sequence shown here is derived from an EMBL/GenBank/DDBJ whole genome shotgun (WGS) entry which is preliminary data.</text>
</comment>
<evidence type="ECO:0000256" key="4">
    <source>
        <dbReference type="ARBA" id="ARBA00022519"/>
    </source>
</evidence>
<dbReference type="AlphaFoldDB" id="A0A077P176"/>
<evidence type="ECO:0000256" key="10">
    <source>
        <dbReference type="HAMAP-Rule" id="MF_02203"/>
    </source>
</evidence>
<dbReference type="PANTHER" id="PTHR30558">
    <property type="entry name" value="EXBD MEMBRANE COMPONENT OF PMF-DRIVEN MACROMOLECULE IMPORT SYSTEM"/>
    <property type="match status" value="1"/>
</dbReference>
<comment type="subcellular location">
    <subcellularLocation>
        <location evidence="10">Cell inner membrane</location>
        <topology evidence="10">Single-pass membrane protein</topology>
    </subcellularLocation>
    <subcellularLocation>
        <location evidence="1">Cell membrane</location>
        <topology evidence="1">Single-pass membrane protein</topology>
    </subcellularLocation>
</comment>
<comment type="similarity">
    <text evidence="2 10">Belongs to the ExbD/TolR family.</text>
</comment>
<dbReference type="InterPro" id="IPR014168">
    <property type="entry name" value="Tol-Pal_TolR"/>
</dbReference>
<keyword evidence="7 10" id="KW-1133">Transmembrane helix</keyword>
<keyword evidence="5 10" id="KW-0132">Cell division</keyword>
<evidence type="ECO:0000256" key="7">
    <source>
        <dbReference type="ARBA" id="ARBA00022989"/>
    </source>
</evidence>
<dbReference type="GO" id="GO:0005886">
    <property type="term" value="C:plasma membrane"/>
    <property type="evidence" value="ECO:0007669"/>
    <property type="project" value="UniProtKB-SubCell"/>
</dbReference>
<comment type="function">
    <text evidence="10">Part of the Tol-Pal system, which plays a role in outer membrane invagination during cell division and is important for maintaining outer membrane integrity. Required, with TolQ, for the proton motive force-dependent activation of TolA and for TolA-Pal interaction.</text>
</comment>
<accession>A0A077P176</accession>
<evidence type="ECO:0000256" key="5">
    <source>
        <dbReference type="ARBA" id="ARBA00022618"/>
    </source>
</evidence>